<dbReference type="GO" id="GO:0016020">
    <property type="term" value="C:membrane"/>
    <property type="evidence" value="ECO:0007669"/>
    <property type="project" value="UniProtKB-SubCell"/>
</dbReference>
<dbReference type="RefSeq" id="XP_001012240.2">
    <property type="nucleotide sequence ID" value="XM_001012240.3"/>
</dbReference>
<dbReference type="InParanoid" id="Q234K8"/>
<dbReference type="Proteomes" id="UP000009168">
    <property type="component" value="Unassembled WGS sequence"/>
</dbReference>
<protein>
    <submittedName>
        <fullName evidence="9">Endoplasmic reticulum vesicle transporter</fullName>
    </submittedName>
</protein>
<evidence type="ECO:0000256" key="2">
    <source>
        <dbReference type="ARBA" id="ARBA00005648"/>
    </source>
</evidence>
<sequence>MRGLDFFQKVNQDIDTSTATGGVYSIIAFVVGFILFWNELKDYRTDQMIYKMRVQQLEVESVKANIDLHIYGSPCTLLALDLQDEVGNHTLDYTDTIKKIRVLKDGTELESGFGDGNPNYRGSSQEIDEAIDAVNNEEGCRINGYINLKKVPGNFHISYHAKMDVMNRIASTKPDTYSKINLNYKINHLGFGENTNHMATIFKIMGRTLFQETNTNDYPHDDTKYINPGKNDYDNYLKILPCRYDSNKLHMSVSRYKYAMYSTHTPKSSTEIPTIFFRYEISPINVYYSTKSKSFYHFLVQIFAIVGGIFAVMGIFNSLTTGVISKISKNH</sequence>
<feature type="transmembrane region" description="Helical" evidence="6">
    <location>
        <begin position="20"/>
        <end position="38"/>
    </location>
</feature>
<comment type="subcellular location">
    <subcellularLocation>
        <location evidence="1">Membrane</location>
        <topology evidence="1">Multi-pass membrane protein</topology>
    </subcellularLocation>
</comment>
<proteinExistence type="inferred from homology"/>
<dbReference type="AlphaFoldDB" id="Q234K8"/>
<keyword evidence="4 6" id="KW-1133">Transmembrane helix</keyword>
<evidence type="ECO:0000313" key="10">
    <source>
        <dbReference type="Proteomes" id="UP000009168"/>
    </source>
</evidence>
<dbReference type="PANTHER" id="PTHR10984">
    <property type="entry name" value="ENDOPLASMIC RETICULUM-GOLGI INTERMEDIATE COMPARTMENT PROTEIN"/>
    <property type="match status" value="1"/>
</dbReference>
<dbReference type="InterPro" id="IPR039542">
    <property type="entry name" value="Erv_N"/>
</dbReference>
<dbReference type="GO" id="GO:0005783">
    <property type="term" value="C:endoplasmic reticulum"/>
    <property type="evidence" value="ECO:0007669"/>
    <property type="project" value="TreeGrafter"/>
</dbReference>
<evidence type="ECO:0000256" key="1">
    <source>
        <dbReference type="ARBA" id="ARBA00004141"/>
    </source>
</evidence>
<feature type="domain" description="Endoplasmic reticulum vesicle transporter N-terminal" evidence="8">
    <location>
        <begin position="2"/>
        <end position="90"/>
    </location>
</feature>
<feature type="domain" description="Endoplasmic reticulum vesicle transporter C-terminal" evidence="7">
    <location>
        <begin position="127"/>
        <end position="315"/>
    </location>
</feature>
<name>Q234K8_TETTS</name>
<dbReference type="GO" id="GO:0030134">
    <property type="term" value="C:COPII-coated ER to Golgi transport vesicle"/>
    <property type="evidence" value="ECO:0007669"/>
    <property type="project" value="TreeGrafter"/>
</dbReference>
<dbReference type="OrthoDB" id="270930at2759"/>
<feature type="transmembrane region" description="Helical" evidence="6">
    <location>
        <begin position="295"/>
        <end position="316"/>
    </location>
</feature>
<organism evidence="9 10">
    <name type="scientific">Tetrahymena thermophila (strain SB210)</name>
    <dbReference type="NCBI Taxonomy" id="312017"/>
    <lineage>
        <taxon>Eukaryota</taxon>
        <taxon>Sar</taxon>
        <taxon>Alveolata</taxon>
        <taxon>Ciliophora</taxon>
        <taxon>Intramacronucleata</taxon>
        <taxon>Oligohymenophorea</taxon>
        <taxon>Hymenostomatida</taxon>
        <taxon>Tetrahymenina</taxon>
        <taxon>Tetrahymenidae</taxon>
        <taxon>Tetrahymena</taxon>
    </lineage>
</organism>
<dbReference type="GeneID" id="7841257"/>
<dbReference type="InterPro" id="IPR012936">
    <property type="entry name" value="Erv_C"/>
</dbReference>
<dbReference type="KEGG" id="tet:TTHERM_00103890"/>
<evidence type="ECO:0000256" key="3">
    <source>
        <dbReference type="ARBA" id="ARBA00022692"/>
    </source>
</evidence>
<keyword evidence="10" id="KW-1185">Reference proteome</keyword>
<evidence type="ECO:0000256" key="5">
    <source>
        <dbReference type="ARBA" id="ARBA00023136"/>
    </source>
</evidence>
<dbReference type="eggNOG" id="KOG2667">
    <property type="taxonomic scope" value="Eukaryota"/>
</dbReference>
<accession>Q234K8</accession>
<dbReference type="Pfam" id="PF13850">
    <property type="entry name" value="ERGIC_N"/>
    <property type="match status" value="1"/>
</dbReference>
<dbReference type="InterPro" id="IPR045888">
    <property type="entry name" value="Erv"/>
</dbReference>
<dbReference type="OMA" id="INEAQMT"/>
<evidence type="ECO:0000256" key="4">
    <source>
        <dbReference type="ARBA" id="ARBA00022989"/>
    </source>
</evidence>
<keyword evidence="3 6" id="KW-0812">Transmembrane</keyword>
<keyword evidence="5 6" id="KW-0472">Membrane</keyword>
<dbReference type="PANTHER" id="PTHR10984:SF25">
    <property type="entry name" value="ENDOPLASMIC RETICULUM-GOLGI INTERMEDIATE COMPARTMENT PROTEIN 3"/>
    <property type="match status" value="1"/>
</dbReference>
<reference evidence="10" key="1">
    <citation type="journal article" date="2006" name="PLoS Biol.">
        <title>Macronuclear genome sequence of the ciliate Tetrahymena thermophila, a model eukaryote.</title>
        <authorList>
            <person name="Eisen J.A."/>
            <person name="Coyne R.S."/>
            <person name="Wu M."/>
            <person name="Wu D."/>
            <person name="Thiagarajan M."/>
            <person name="Wortman J.R."/>
            <person name="Badger J.H."/>
            <person name="Ren Q."/>
            <person name="Amedeo P."/>
            <person name="Jones K.M."/>
            <person name="Tallon L.J."/>
            <person name="Delcher A.L."/>
            <person name="Salzberg S.L."/>
            <person name="Silva J.C."/>
            <person name="Haas B.J."/>
            <person name="Majoros W.H."/>
            <person name="Farzad M."/>
            <person name="Carlton J.M."/>
            <person name="Smith R.K. Jr."/>
            <person name="Garg J."/>
            <person name="Pearlman R.E."/>
            <person name="Karrer K.M."/>
            <person name="Sun L."/>
            <person name="Manning G."/>
            <person name="Elde N.C."/>
            <person name="Turkewitz A.P."/>
            <person name="Asai D.J."/>
            <person name="Wilkes D.E."/>
            <person name="Wang Y."/>
            <person name="Cai H."/>
            <person name="Collins K."/>
            <person name="Stewart B.A."/>
            <person name="Lee S.R."/>
            <person name="Wilamowska K."/>
            <person name="Weinberg Z."/>
            <person name="Ruzzo W.L."/>
            <person name="Wloga D."/>
            <person name="Gaertig J."/>
            <person name="Frankel J."/>
            <person name="Tsao C.-C."/>
            <person name="Gorovsky M.A."/>
            <person name="Keeling P.J."/>
            <person name="Waller R.F."/>
            <person name="Patron N.J."/>
            <person name="Cherry J.M."/>
            <person name="Stover N.A."/>
            <person name="Krieger C.J."/>
            <person name="del Toro C."/>
            <person name="Ryder H.F."/>
            <person name="Williamson S.C."/>
            <person name="Barbeau R.A."/>
            <person name="Hamilton E.P."/>
            <person name="Orias E."/>
        </authorList>
    </citation>
    <scope>NUCLEOTIDE SEQUENCE [LARGE SCALE GENOMIC DNA]</scope>
    <source>
        <strain evidence="10">SB210</strain>
    </source>
</reference>
<evidence type="ECO:0000259" key="7">
    <source>
        <dbReference type="Pfam" id="PF07970"/>
    </source>
</evidence>
<comment type="similarity">
    <text evidence="2">Belongs to the ERGIC family.</text>
</comment>
<evidence type="ECO:0000259" key="8">
    <source>
        <dbReference type="Pfam" id="PF13850"/>
    </source>
</evidence>
<gene>
    <name evidence="9" type="ORF">TTHERM_00103890</name>
</gene>
<dbReference type="Pfam" id="PF07970">
    <property type="entry name" value="COPIIcoated_ERV"/>
    <property type="match status" value="1"/>
</dbReference>
<dbReference type="HOGENOM" id="CLU_034705_1_0_1"/>
<evidence type="ECO:0000313" key="9">
    <source>
        <dbReference type="EMBL" id="EAR91995.2"/>
    </source>
</evidence>
<evidence type="ECO:0000256" key="6">
    <source>
        <dbReference type="SAM" id="Phobius"/>
    </source>
</evidence>
<dbReference type="EMBL" id="GG662767">
    <property type="protein sequence ID" value="EAR91995.2"/>
    <property type="molecule type" value="Genomic_DNA"/>
</dbReference>
<dbReference type="STRING" id="312017.Q234K8"/>